<dbReference type="EMBL" id="CP004267">
    <property type="protein sequence ID" value="AHH06764.1"/>
    <property type="molecule type" value="Genomic_DNA"/>
</dbReference>
<dbReference type="AlphaFoldDB" id="W5SHW9"/>
<organism evidence="1 2">
    <name type="scientific">Borrelia crocidurae DOU</name>
    <dbReference type="NCBI Taxonomy" id="1293575"/>
    <lineage>
        <taxon>Bacteria</taxon>
        <taxon>Pseudomonadati</taxon>
        <taxon>Spirochaetota</taxon>
        <taxon>Spirochaetia</taxon>
        <taxon>Spirochaetales</taxon>
        <taxon>Borreliaceae</taxon>
        <taxon>Borrelia</taxon>
    </lineage>
</organism>
<gene>
    <name evidence="1" type="ORF">BCD_0698</name>
</gene>
<name>W5SHW9_9SPIR</name>
<evidence type="ECO:0000313" key="1">
    <source>
        <dbReference type="EMBL" id="AHH06764.1"/>
    </source>
</evidence>
<evidence type="ECO:0000313" key="2">
    <source>
        <dbReference type="Proteomes" id="UP000019337"/>
    </source>
</evidence>
<keyword evidence="2" id="KW-1185">Reference proteome</keyword>
<sequence>MIKYDAKFTGWLMGDNFIGFDYFKIIEQVLSFVYSFKSIKL</sequence>
<proteinExistence type="predicted"/>
<accession>W5SHW9</accession>
<reference evidence="1" key="1">
    <citation type="submission" date="2013-02" db="EMBL/GenBank/DDBJ databases">
        <title>Comparative genomics of Borrelia species.</title>
        <authorList>
            <person name="Schwan T.G."/>
            <person name="Raffel S.J."/>
            <person name="Porcella S.F."/>
        </authorList>
    </citation>
    <scope>NUCLEOTIDE SEQUENCE [LARGE SCALE GENOMIC DNA]</scope>
    <source>
        <strain evidence="1">DOU</strain>
    </source>
</reference>
<dbReference type="PATRIC" id="fig|1293575.3.peg.703"/>
<dbReference type="Proteomes" id="UP000019337">
    <property type="component" value="Chromosome"/>
</dbReference>
<dbReference type="HOGENOM" id="CLU_219000_0_0_12"/>
<protein>
    <submittedName>
        <fullName evidence="1">Uncharacterized protein</fullName>
    </submittedName>
</protein>